<evidence type="ECO:0000256" key="5">
    <source>
        <dbReference type="SAM" id="Coils"/>
    </source>
</evidence>
<dbReference type="Pfam" id="PF25917">
    <property type="entry name" value="BSH_RND"/>
    <property type="match status" value="1"/>
</dbReference>
<proteinExistence type="inferred from homology"/>
<feature type="domain" description="Multidrug resistance protein MdtA-like alpha-helical hairpin" evidence="7">
    <location>
        <begin position="108"/>
        <end position="184"/>
    </location>
</feature>
<dbReference type="EMBL" id="FODE01000006">
    <property type="protein sequence ID" value="SEN40660.1"/>
    <property type="molecule type" value="Genomic_DNA"/>
</dbReference>
<dbReference type="PANTHER" id="PTHR30469">
    <property type="entry name" value="MULTIDRUG RESISTANCE PROTEIN MDTA"/>
    <property type="match status" value="1"/>
</dbReference>
<dbReference type="InterPro" id="IPR006143">
    <property type="entry name" value="RND_pump_MFP"/>
</dbReference>
<feature type="domain" description="Multidrug resistance protein MdtA-like C-terminal permuted SH3" evidence="9">
    <location>
        <begin position="322"/>
        <end position="382"/>
    </location>
</feature>
<gene>
    <name evidence="10" type="ORF">SAMN04489859_100667</name>
</gene>
<dbReference type="Gene3D" id="2.40.30.170">
    <property type="match status" value="1"/>
</dbReference>
<evidence type="ECO:0000256" key="2">
    <source>
        <dbReference type="ARBA" id="ARBA00009477"/>
    </source>
</evidence>
<dbReference type="GO" id="GO:0030313">
    <property type="term" value="C:cell envelope"/>
    <property type="evidence" value="ECO:0007669"/>
    <property type="project" value="UniProtKB-SubCell"/>
</dbReference>
<dbReference type="NCBIfam" id="TIGR01730">
    <property type="entry name" value="RND_mfp"/>
    <property type="match status" value="1"/>
</dbReference>
<evidence type="ECO:0000259" key="7">
    <source>
        <dbReference type="Pfam" id="PF25876"/>
    </source>
</evidence>
<evidence type="ECO:0000313" key="11">
    <source>
        <dbReference type="Proteomes" id="UP000199054"/>
    </source>
</evidence>
<comment type="similarity">
    <text evidence="2">Belongs to the membrane fusion protein (MFP) (TC 8.A.1) family.</text>
</comment>
<dbReference type="STRING" id="34002.SAMN04489859_100667"/>
<dbReference type="PANTHER" id="PTHR30469:SF33">
    <property type="entry name" value="SLR1207 PROTEIN"/>
    <property type="match status" value="1"/>
</dbReference>
<evidence type="ECO:0000256" key="6">
    <source>
        <dbReference type="SAM" id="MobiDB-lite"/>
    </source>
</evidence>
<sequence>MTKRYRLIVILLLLGAVATVAWLRLNDAQGADRPAVLTAPVNRGTIEQTVLAEGIVKPLRMVAVGAQASGRITAVHVSVGQQVRQGDLIAEIDSVTQTNDLRNAEASLANVRAQLASQQAQLRLAERTLERQSQMRRNLSVTQTDYDSAEEAVAVAQAQIEALGAQIAQAEIGIETARANLDYTRITAPIDGTVLAVVSQEGQTVNSVQQAPTIVVLGQLDQMQVLAQISEADIIRVEAGQPVWFTTLGEPQRVYHATLEAVEPAPESVVNDSSLAGSSGSSSTTTSEAIYYNGHFTVPNEDGRLRTYMTAQVHIVLGRAEDVLTLPSVALGQIAADGTQTVRVQTRDGQIETRQVRIGLNDRVNAEVVEGLSEGDRVVTGQAADRAAGGSGGGSMRRPPMGF</sequence>
<dbReference type="InterPro" id="IPR058624">
    <property type="entry name" value="MdtA-like_HH"/>
</dbReference>
<dbReference type="RefSeq" id="WP_090611073.1">
    <property type="nucleotide sequence ID" value="NZ_CP067124.1"/>
</dbReference>
<evidence type="ECO:0000256" key="3">
    <source>
        <dbReference type="ARBA" id="ARBA00022448"/>
    </source>
</evidence>
<dbReference type="Gene3D" id="6.10.140.1990">
    <property type="match status" value="1"/>
</dbReference>
<feature type="region of interest" description="Disordered" evidence="6">
    <location>
        <begin position="384"/>
        <end position="403"/>
    </location>
</feature>
<dbReference type="GO" id="GO:1990961">
    <property type="term" value="P:xenobiotic detoxification by transmembrane export across the plasma membrane"/>
    <property type="evidence" value="ECO:0007669"/>
    <property type="project" value="InterPro"/>
</dbReference>
<dbReference type="OrthoDB" id="9791520at2"/>
<dbReference type="GO" id="GO:1990281">
    <property type="term" value="C:efflux pump complex"/>
    <property type="evidence" value="ECO:0007669"/>
    <property type="project" value="TreeGrafter"/>
</dbReference>
<dbReference type="GO" id="GO:0019898">
    <property type="term" value="C:extrinsic component of membrane"/>
    <property type="evidence" value="ECO:0007669"/>
    <property type="project" value="InterPro"/>
</dbReference>
<dbReference type="Pfam" id="PF25967">
    <property type="entry name" value="RND-MFP_C"/>
    <property type="match status" value="1"/>
</dbReference>
<comment type="subcellular location">
    <subcellularLocation>
        <location evidence="1">Cell envelope</location>
    </subcellularLocation>
</comment>
<name>A0A1H8GA79_9RHOB</name>
<dbReference type="Proteomes" id="UP000199054">
    <property type="component" value="Unassembled WGS sequence"/>
</dbReference>
<keyword evidence="3" id="KW-0813">Transport</keyword>
<feature type="domain" description="Multidrug resistance protein MdtA-like barrel-sandwich hybrid" evidence="8">
    <location>
        <begin position="60"/>
        <end position="216"/>
    </location>
</feature>
<dbReference type="AlphaFoldDB" id="A0A1H8GA79"/>
<accession>A0A1H8GA79</accession>
<evidence type="ECO:0000256" key="1">
    <source>
        <dbReference type="ARBA" id="ARBA00004196"/>
    </source>
</evidence>
<dbReference type="InterPro" id="IPR030190">
    <property type="entry name" value="MacA_alpha-hairpin_sf"/>
</dbReference>
<evidence type="ECO:0000259" key="9">
    <source>
        <dbReference type="Pfam" id="PF25967"/>
    </source>
</evidence>
<keyword evidence="11" id="KW-1185">Reference proteome</keyword>
<keyword evidence="4 5" id="KW-0175">Coiled coil</keyword>
<reference evidence="10 11" key="1">
    <citation type="submission" date="2016-10" db="EMBL/GenBank/DDBJ databases">
        <authorList>
            <person name="de Groot N.N."/>
        </authorList>
    </citation>
    <scope>NUCLEOTIDE SEQUENCE [LARGE SCALE GENOMIC DNA]</scope>
    <source>
        <strain evidence="10 11">DSM 8512</strain>
    </source>
</reference>
<dbReference type="Gene3D" id="2.40.420.20">
    <property type="match status" value="1"/>
</dbReference>
<dbReference type="Pfam" id="PF25876">
    <property type="entry name" value="HH_MFP_RND"/>
    <property type="match status" value="1"/>
</dbReference>
<dbReference type="SUPFAM" id="SSF111369">
    <property type="entry name" value="HlyD-like secretion proteins"/>
    <property type="match status" value="1"/>
</dbReference>
<protein>
    <submittedName>
        <fullName evidence="10">Membrane fusion protein, macrolide-specific efflux system</fullName>
    </submittedName>
</protein>
<dbReference type="GO" id="GO:1990195">
    <property type="term" value="C:macrolide transmembrane transporter complex"/>
    <property type="evidence" value="ECO:0007669"/>
    <property type="project" value="InterPro"/>
</dbReference>
<evidence type="ECO:0000313" key="10">
    <source>
        <dbReference type="EMBL" id="SEN40660.1"/>
    </source>
</evidence>
<dbReference type="Gene3D" id="2.40.50.100">
    <property type="match status" value="1"/>
</dbReference>
<dbReference type="InterPro" id="IPR058627">
    <property type="entry name" value="MdtA-like_C"/>
</dbReference>
<feature type="coiled-coil region" evidence="5">
    <location>
        <begin position="101"/>
        <end position="180"/>
    </location>
</feature>
<evidence type="ECO:0000256" key="4">
    <source>
        <dbReference type="ARBA" id="ARBA00023054"/>
    </source>
</evidence>
<evidence type="ECO:0000259" key="8">
    <source>
        <dbReference type="Pfam" id="PF25917"/>
    </source>
</evidence>
<dbReference type="GO" id="GO:0015562">
    <property type="term" value="F:efflux transmembrane transporter activity"/>
    <property type="evidence" value="ECO:0007669"/>
    <property type="project" value="TreeGrafter"/>
</dbReference>
<dbReference type="InterPro" id="IPR058625">
    <property type="entry name" value="MdtA-like_BSH"/>
</dbReference>
<organism evidence="10 11">
    <name type="scientific">Paracoccus alcaliphilus</name>
    <dbReference type="NCBI Taxonomy" id="34002"/>
    <lineage>
        <taxon>Bacteria</taxon>
        <taxon>Pseudomonadati</taxon>
        <taxon>Pseudomonadota</taxon>
        <taxon>Alphaproteobacteria</taxon>
        <taxon>Rhodobacterales</taxon>
        <taxon>Paracoccaceae</taxon>
        <taxon>Paracoccus</taxon>
    </lineage>
</organism>